<keyword evidence="3" id="KW-1185">Reference proteome</keyword>
<keyword evidence="1" id="KW-1133">Transmembrane helix</keyword>
<feature type="transmembrane region" description="Helical" evidence="1">
    <location>
        <begin position="412"/>
        <end position="431"/>
    </location>
</feature>
<dbReference type="Proteomes" id="UP000322981">
    <property type="component" value="Unassembled WGS sequence"/>
</dbReference>
<name>A0A5M8FR84_9GAMM</name>
<dbReference type="OrthoDB" id="9767470at2"/>
<dbReference type="Pfam" id="PF11902">
    <property type="entry name" value="DUF3422"/>
    <property type="match status" value="1"/>
</dbReference>
<accession>A0A5M8FR84</accession>
<gene>
    <name evidence="2" type="ORF">F2Q65_15225</name>
</gene>
<dbReference type="AlphaFoldDB" id="A0A5M8FR84"/>
<dbReference type="EMBL" id="VWXX01000030">
    <property type="protein sequence ID" value="KAA6183672.1"/>
    <property type="molecule type" value="Genomic_DNA"/>
</dbReference>
<evidence type="ECO:0000256" key="1">
    <source>
        <dbReference type="SAM" id="Phobius"/>
    </source>
</evidence>
<sequence>MPSAYPQHPLRHELTSELHVRTFEPIRAPTRLAHLVYQCGERGSGINIRHLERLLTHFGVPAPSDPGQQFYVDIGELRLRWERHTEFVTYTFFRPGPFERPFADTLLDTLPANWLQQLPGRVVSAILLALESREHPEHGLGELTELFGGNPVIGAEVAGGAGIAWSDMRIHPDGFGRMLLRDINLSDGQAGRLIKRILDVDAYRAMALLGLPPARKAAAILSEAEQQLADLALRMTANPRPDAARPPSGNDPQAPLTERALLNELTSLATEVESVTARTTSRFDASRAYHQVMRQRLEQLRERRIQGLQTFTEFLEARVAPAIATCAATGERQQALAERAARMTALLRARVELQLQEQNRSLLDSMDRRARLQLRLQETVEGLSVVAISYYGLGLVGYLLKGLGAGGLPIDADLAIALALPLVVGAVWLGLQRAKRKLLGKQQAA</sequence>
<dbReference type="RefSeq" id="WP_150094264.1">
    <property type="nucleotide sequence ID" value="NZ_JBFUOH010000012.1"/>
</dbReference>
<proteinExistence type="predicted"/>
<organism evidence="2 3">
    <name type="scientific">Thiohalocapsa marina</name>
    <dbReference type="NCBI Taxonomy" id="424902"/>
    <lineage>
        <taxon>Bacteria</taxon>
        <taxon>Pseudomonadati</taxon>
        <taxon>Pseudomonadota</taxon>
        <taxon>Gammaproteobacteria</taxon>
        <taxon>Chromatiales</taxon>
        <taxon>Chromatiaceae</taxon>
        <taxon>Thiohalocapsa</taxon>
    </lineage>
</organism>
<evidence type="ECO:0000313" key="3">
    <source>
        <dbReference type="Proteomes" id="UP000322981"/>
    </source>
</evidence>
<evidence type="ECO:0000313" key="2">
    <source>
        <dbReference type="EMBL" id="KAA6183672.1"/>
    </source>
</evidence>
<keyword evidence="1" id="KW-0472">Membrane</keyword>
<protein>
    <submittedName>
        <fullName evidence="2">DUF3422 domain-containing protein</fullName>
    </submittedName>
</protein>
<reference evidence="2 3" key="1">
    <citation type="submission" date="2019-09" db="EMBL/GenBank/DDBJ databases">
        <title>Whole-genome sequence of the purple sulfur bacterium Thiohalocapsa marina DSM 19078.</title>
        <authorList>
            <person name="Kyndt J.A."/>
            <person name="Meyer T.E."/>
        </authorList>
    </citation>
    <scope>NUCLEOTIDE SEQUENCE [LARGE SCALE GENOMIC DNA]</scope>
    <source>
        <strain evidence="2 3">DSM 19078</strain>
    </source>
</reference>
<comment type="caution">
    <text evidence="2">The sequence shown here is derived from an EMBL/GenBank/DDBJ whole genome shotgun (WGS) entry which is preliminary data.</text>
</comment>
<keyword evidence="1" id="KW-0812">Transmembrane</keyword>
<dbReference type="InterPro" id="IPR021830">
    <property type="entry name" value="DUF3422"/>
</dbReference>